<name>A0A286TTV3_9BACT</name>
<dbReference type="EMBL" id="BAOS01000002">
    <property type="protein sequence ID" value="GAX59330.1"/>
    <property type="molecule type" value="Genomic_DNA"/>
</dbReference>
<dbReference type="Proteomes" id="UP000218542">
    <property type="component" value="Unassembled WGS sequence"/>
</dbReference>
<keyword evidence="1" id="KW-0378">Hydrolase</keyword>
<comment type="caution">
    <text evidence="1">The sequence shown here is derived from an EMBL/GenBank/DDBJ whole genome shotgun (WGS) entry which is preliminary data.</text>
</comment>
<proteinExistence type="predicted"/>
<evidence type="ECO:0000313" key="1">
    <source>
        <dbReference type="EMBL" id="GAX59330.1"/>
    </source>
</evidence>
<dbReference type="PROSITE" id="PS51257">
    <property type="entry name" value="PROKAR_LIPOPROTEIN"/>
    <property type="match status" value="1"/>
</dbReference>
<dbReference type="AlphaFoldDB" id="A0A286TTV3"/>
<dbReference type="GO" id="GO:0016787">
    <property type="term" value="F:hydrolase activity"/>
    <property type="evidence" value="ECO:0007669"/>
    <property type="project" value="UniProtKB-KW"/>
</dbReference>
<reference evidence="2" key="1">
    <citation type="journal article" date="2017" name="Environ. Microbiol. Rep.">
        <title>Genetic Diversity of Marine Anaerobic Ammonium-Oxidizing Bacteria as Revealed by Genomic and Proteomic Analyses of 'Candidatus Scalindua japonica'.</title>
        <authorList>
            <person name="Oshiki M."/>
            <person name="Mizuto K."/>
            <person name="Kimura Z."/>
            <person name="Kindaichi T."/>
            <person name="Satoh H."/>
            <person name="Okabe S."/>
        </authorList>
    </citation>
    <scope>NUCLEOTIDE SEQUENCE [LARGE SCALE GENOMIC DNA]</scope>
    <source>
        <strain evidence="2">husup-a2</strain>
    </source>
</reference>
<organism evidence="1 2">
    <name type="scientific">Candidatus Scalindua japonica</name>
    <dbReference type="NCBI Taxonomy" id="1284222"/>
    <lineage>
        <taxon>Bacteria</taxon>
        <taxon>Pseudomonadati</taxon>
        <taxon>Planctomycetota</taxon>
        <taxon>Candidatus Brocadiia</taxon>
        <taxon>Candidatus Brocadiales</taxon>
        <taxon>Candidatus Scalinduaceae</taxon>
        <taxon>Candidatus Scalindua</taxon>
    </lineage>
</organism>
<accession>A0A286TTV3</accession>
<keyword evidence="2" id="KW-1185">Reference proteome</keyword>
<evidence type="ECO:0000313" key="2">
    <source>
        <dbReference type="Proteomes" id="UP000218542"/>
    </source>
</evidence>
<sequence length="123" mass="13476">MNKKGDFLMKIKCLIFLVLFISLVGCSNHLVYVHEADLGLTISPVNPNSGTAKFSFGYDRDTYAIVPKRGDNKDSMSLTAVSRVHSKGMQEVQFGHVVATGEAAKAIAENPYALETAKRNLKK</sequence>
<gene>
    <name evidence="1" type="ORF">SCALIN_C02_009</name>
</gene>
<protein>
    <submittedName>
        <fullName evidence="1">Alpha-glucosidase, family 31 of glycosyl hydrolase</fullName>
    </submittedName>
</protein>